<dbReference type="PANTHER" id="PTHR43179">
    <property type="entry name" value="RHAMNOSYLTRANSFERASE WBBL"/>
    <property type="match status" value="1"/>
</dbReference>
<dbReference type="GO" id="GO:0016757">
    <property type="term" value="F:glycosyltransferase activity"/>
    <property type="evidence" value="ECO:0007669"/>
    <property type="project" value="UniProtKB-KW"/>
</dbReference>
<dbReference type="InterPro" id="IPR029044">
    <property type="entry name" value="Nucleotide-diphossugar_trans"/>
</dbReference>
<keyword evidence="3 5" id="KW-0808">Transferase</keyword>
<comment type="caution">
    <text evidence="5">The sequence shown here is derived from an EMBL/GenBank/DDBJ whole genome shotgun (WGS) entry which is preliminary data.</text>
</comment>
<evidence type="ECO:0000313" key="5">
    <source>
        <dbReference type="EMBL" id="GAO43709.1"/>
    </source>
</evidence>
<dbReference type="Proteomes" id="UP000033121">
    <property type="component" value="Unassembled WGS sequence"/>
</dbReference>
<gene>
    <name evidence="5" type="ORF">FPE01S_02_08150</name>
</gene>
<proteinExistence type="inferred from homology"/>
<dbReference type="Pfam" id="PF00535">
    <property type="entry name" value="Glycos_transf_2"/>
    <property type="match status" value="1"/>
</dbReference>
<evidence type="ECO:0000256" key="2">
    <source>
        <dbReference type="ARBA" id="ARBA00022676"/>
    </source>
</evidence>
<keyword evidence="2" id="KW-0328">Glycosyltransferase</keyword>
<dbReference type="RefSeq" id="WP_046369543.1">
    <property type="nucleotide sequence ID" value="NZ_BBWV01000002.1"/>
</dbReference>
<dbReference type="EMBL" id="BBWV01000002">
    <property type="protein sequence ID" value="GAO43709.1"/>
    <property type="molecule type" value="Genomic_DNA"/>
</dbReference>
<dbReference type="SUPFAM" id="SSF53448">
    <property type="entry name" value="Nucleotide-diphospho-sugar transferases"/>
    <property type="match status" value="1"/>
</dbReference>
<evidence type="ECO:0000313" key="6">
    <source>
        <dbReference type="Proteomes" id="UP000033121"/>
    </source>
</evidence>
<dbReference type="STRING" id="1220578.FPE01S_02_08150"/>
<comment type="similarity">
    <text evidence="1">Belongs to the glycosyltransferase 2 family.</text>
</comment>
<dbReference type="PANTHER" id="PTHR43179:SF12">
    <property type="entry name" value="GALACTOFURANOSYLTRANSFERASE GLFT2"/>
    <property type="match status" value="1"/>
</dbReference>
<feature type="domain" description="Glycosyltransferase 2-like" evidence="4">
    <location>
        <begin position="15"/>
        <end position="101"/>
    </location>
</feature>
<evidence type="ECO:0000256" key="1">
    <source>
        <dbReference type="ARBA" id="ARBA00006739"/>
    </source>
</evidence>
<sequence>MKIAAVVILYNPDESFVKNITSYASVMQEVLVIDNSEKPDREISRKLAALTGITVMQDSNNHGIAHRLNQAADWAISKGFDWLLTMDQDSYFSPDNISRYLQCLTTIASPQSTAMVGVNYLSQEKGQPCMADTVEQLITSGSMVNLATFPKTDRFDEALFIDEVDLDFCYNAISHGFTILQFQNIHLEHELGKNHQFRSLKTFKTTTRNLHAPVRLYYMVRNFLYVNRKYPGQFTADKSRRKQALLNRIKNNLLYGKNRLAVATALFTGYSDFRRGQMGKKK</sequence>
<dbReference type="AlphaFoldDB" id="A0A0E9N1H9"/>
<keyword evidence="6" id="KW-1185">Reference proteome</keyword>
<evidence type="ECO:0000256" key="3">
    <source>
        <dbReference type="ARBA" id="ARBA00022679"/>
    </source>
</evidence>
<reference evidence="5 6" key="1">
    <citation type="submission" date="2015-04" db="EMBL/GenBank/DDBJ databases">
        <title>Whole genome shotgun sequence of Flavihumibacter petaseus NBRC 106054.</title>
        <authorList>
            <person name="Miyazawa S."/>
            <person name="Hosoyama A."/>
            <person name="Hashimoto M."/>
            <person name="Noguchi M."/>
            <person name="Tsuchikane K."/>
            <person name="Ohji S."/>
            <person name="Yamazoe A."/>
            <person name="Ichikawa N."/>
            <person name="Kimura A."/>
            <person name="Fujita N."/>
        </authorList>
    </citation>
    <scope>NUCLEOTIDE SEQUENCE [LARGE SCALE GENOMIC DNA]</scope>
    <source>
        <strain evidence="5 6">NBRC 106054</strain>
    </source>
</reference>
<dbReference type="InterPro" id="IPR001173">
    <property type="entry name" value="Glyco_trans_2-like"/>
</dbReference>
<organism evidence="5 6">
    <name type="scientific">Flavihumibacter petaseus NBRC 106054</name>
    <dbReference type="NCBI Taxonomy" id="1220578"/>
    <lineage>
        <taxon>Bacteria</taxon>
        <taxon>Pseudomonadati</taxon>
        <taxon>Bacteroidota</taxon>
        <taxon>Chitinophagia</taxon>
        <taxon>Chitinophagales</taxon>
        <taxon>Chitinophagaceae</taxon>
        <taxon>Flavihumibacter</taxon>
    </lineage>
</organism>
<accession>A0A0E9N1H9</accession>
<dbReference type="Gene3D" id="3.90.550.10">
    <property type="entry name" value="Spore Coat Polysaccharide Biosynthesis Protein SpsA, Chain A"/>
    <property type="match status" value="1"/>
</dbReference>
<name>A0A0E9N1H9_9BACT</name>
<evidence type="ECO:0000259" key="4">
    <source>
        <dbReference type="Pfam" id="PF00535"/>
    </source>
</evidence>
<dbReference type="OrthoDB" id="9771846at2"/>
<protein>
    <submittedName>
        <fullName evidence="5">Putative glycosyltransferase</fullName>
    </submittedName>
</protein>